<evidence type="ECO:0000256" key="3">
    <source>
        <dbReference type="ARBA" id="ARBA00022801"/>
    </source>
</evidence>
<dbReference type="InterPro" id="IPR013128">
    <property type="entry name" value="Peptidase_C1A"/>
</dbReference>
<evidence type="ECO:0000313" key="7">
    <source>
        <dbReference type="EMBL" id="KAK0572090.1"/>
    </source>
</evidence>
<dbReference type="Pfam" id="PF00112">
    <property type="entry name" value="Peptidase_C1"/>
    <property type="match status" value="1"/>
</dbReference>
<dbReference type="SMART" id="SM00645">
    <property type="entry name" value="Pept_C1"/>
    <property type="match status" value="1"/>
</dbReference>
<dbReference type="CDD" id="cd02248">
    <property type="entry name" value="Peptidase_C1A"/>
    <property type="match status" value="1"/>
</dbReference>
<evidence type="ECO:0000256" key="2">
    <source>
        <dbReference type="ARBA" id="ARBA00022670"/>
    </source>
</evidence>
<dbReference type="Proteomes" id="UP001168877">
    <property type="component" value="Unassembled WGS sequence"/>
</dbReference>
<dbReference type="InterPro" id="IPR000668">
    <property type="entry name" value="Peptidase_C1A_C"/>
</dbReference>
<evidence type="ECO:0000256" key="1">
    <source>
        <dbReference type="ARBA" id="ARBA00008455"/>
    </source>
</evidence>
<evidence type="ECO:0000256" key="5">
    <source>
        <dbReference type="ARBA" id="ARBA00023157"/>
    </source>
</evidence>
<sequence length="145" mass="16484">MVAESTYPYQGQDGICYQQTETAAQITGFQDVTRNDKQALQIAVSQQLVSVFIAASDDFQNYVSRIFQRYCGDSPNHAVTIVGYENENGMNYWLINNSWGQTWGKNGYMKILKGSSNSEGQCGIAIGLHFQLHNKSYKRLWGWFF</sequence>
<comment type="similarity">
    <text evidence="1">Belongs to the peptidase C1 family.</text>
</comment>
<keyword evidence="4" id="KW-0788">Thiol protease</keyword>
<evidence type="ECO:0000256" key="4">
    <source>
        <dbReference type="ARBA" id="ARBA00022807"/>
    </source>
</evidence>
<dbReference type="GO" id="GO:0008234">
    <property type="term" value="F:cysteine-type peptidase activity"/>
    <property type="evidence" value="ECO:0007669"/>
    <property type="project" value="UniProtKB-KW"/>
</dbReference>
<dbReference type="InterPro" id="IPR039417">
    <property type="entry name" value="Peptidase_C1A_papain-like"/>
</dbReference>
<dbReference type="AlphaFoldDB" id="A0AA39RE79"/>
<dbReference type="GO" id="GO:0006508">
    <property type="term" value="P:proteolysis"/>
    <property type="evidence" value="ECO:0007669"/>
    <property type="project" value="UniProtKB-KW"/>
</dbReference>
<keyword evidence="3" id="KW-0378">Hydrolase</keyword>
<keyword evidence="8" id="KW-1185">Reference proteome</keyword>
<organism evidence="7 8">
    <name type="scientific">Acer saccharum</name>
    <name type="common">Sugar maple</name>
    <dbReference type="NCBI Taxonomy" id="4024"/>
    <lineage>
        <taxon>Eukaryota</taxon>
        <taxon>Viridiplantae</taxon>
        <taxon>Streptophyta</taxon>
        <taxon>Embryophyta</taxon>
        <taxon>Tracheophyta</taxon>
        <taxon>Spermatophyta</taxon>
        <taxon>Magnoliopsida</taxon>
        <taxon>eudicotyledons</taxon>
        <taxon>Gunneridae</taxon>
        <taxon>Pentapetalae</taxon>
        <taxon>rosids</taxon>
        <taxon>malvids</taxon>
        <taxon>Sapindales</taxon>
        <taxon>Sapindaceae</taxon>
        <taxon>Hippocastanoideae</taxon>
        <taxon>Acereae</taxon>
        <taxon>Acer</taxon>
    </lineage>
</organism>
<reference evidence="7" key="2">
    <citation type="submission" date="2023-06" db="EMBL/GenBank/DDBJ databases">
        <authorList>
            <person name="Swenson N.G."/>
            <person name="Wegrzyn J.L."/>
            <person name="Mcevoy S.L."/>
        </authorList>
    </citation>
    <scope>NUCLEOTIDE SEQUENCE</scope>
    <source>
        <strain evidence="7">NS2018</strain>
        <tissue evidence="7">Leaf</tissue>
    </source>
</reference>
<proteinExistence type="inferred from homology"/>
<dbReference type="Gene3D" id="3.90.70.10">
    <property type="entry name" value="Cysteine proteinases"/>
    <property type="match status" value="1"/>
</dbReference>
<keyword evidence="2" id="KW-0645">Protease</keyword>
<gene>
    <name evidence="7" type="ORF">LWI29_025864</name>
</gene>
<evidence type="ECO:0000259" key="6">
    <source>
        <dbReference type="SMART" id="SM00645"/>
    </source>
</evidence>
<protein>
    <recommendedName>
        <fullName evidence="6">Peptidase C1A papain C-terminal domain-containing protein</fullName>
    </recommendedName>
</protein>
<name>A0AA39RE79_ACESA</name>
<accession>A0AA39RE79</accession>
<comment type="caution">
    <text evidence="7">The sequence shown here is derived from an EMBL/GenBank/DDBJ whole genome shotgun (WGS) entry which is preliminary data.</text>
</comment>
<dbReference type="SUPFAM" id="SSF54001">
    <property type="entry name" value="Cysteine proteinases"/>
    <property type="match status" value="1"/>
</dbReference>
<keyword evidence="5" id="KW-1015">Disulfide bond</keyword>
<evidence type="ECO:0000313" key="8">
    <source>
        <dbReference type="Proteomes" id="UP001168877"/>
    </source>
</evidence>
<reference evidence="7" key="1">
    <citation type="journal article" date="2022" name="Plant J.">
        <title>Strategies of tolerance reflected in two North American maple genomes.</title>
        <authorList>
            <person name="McEvoy S.L."/>
            <person name="Sezen U.U."/>
            <person name="Trouern-Trend A."/>
            <person name="McMahon S.M."/>
            <person name="Schaberg P.G."/>
            <person name="Yang J."/>
            <person name="Wegrzyn J.L."/>
            <person name="Swenson N.G."/>
        </authorList>
    </citation>
    <scope>NUCLEOTIDE SEQUENCE</scope>
    <source>
        <strain evidence="7">NS2018</strain>
    </source>
</reference>
<dbReference type="PANTHER" id="PTHR12411">
    <property type="entry name" value="CYSTEINE PROTEASE FAMILY C1-RELATED"/>
    <property type="match status" value="1"/>
</dbReference>
<feature type="domain" description="Peptidase C1A papain C-terminal" evidence="6">
    <location>
        <begin position="1"/>
        <end position="132"/>
    </location>
</feature>
<dbReference type="EMBL" id="JAUESC010000388">
    <property type="protein sequence ID" value="KAK0572090.1"/>
    <property type="molecule type" value="Genomic_DNA"/>
</dbReference>
<dbReference type="InterPro" id="IPR038765">
    <property type="entry name" value="Papain-like_cys_pep_sf"/>
</dbReference>